<protein>
    <submittedName>
        <fullName evidence="1">Uncharacterized protein</fullName>
    </submittedName>
</protein>
<dbReference type="AlphaFoldDB" id="A0A154I999"/>
<gene>
    <name evidence="1" type="ORF">A4A59_32690</name>
</gene>
<reference evidence="1" key="1">
    <citation type="submission" date="2016-03" db="EMBL/GenBank/DDBJ databases">
        <title>Microsymbionts genomes from the relict species Vavilovia formosa.</title>
        <authorList>
            <person name="Chirak E."/>
            <person name="Kimeklis A."/>
            <person name="Kopat V."/>
            <person name="Andronov E."/>
        </authorList>
    </citation>
    <scope>NUCLEOTIDE SEQUENCE [LARGE SCALE GENOMIC DNA]</scope>
    <source>
        <strain evidence="1">Vaf12</strain>
    </source>
</reference>
<dbReference type="EMBL" id="LVYU01000138">
    <property type="protein sequence ID" value="KZA97122.1"/>
    <property type="molecule type" value="Genomic_DNA"/>
</dbReference>
<proteinExistence type="predicted"/>
<evidence type="ECO:0000313" key="1">
    <source>
        <dbReference type="EMBL" id="KZA97122.1"/>
    </source>
</evidence>
<organism evidence="1">
    <name type="scientific">Rhizobium leguminosarum</name>
    <dbReference type="NCBI Taxonomy" id="384"/>
    <lineage>
        <taxon>Bacteria</taxon>
        <taxon>Pseudomonadati</taxon>
        <taxon>Pseudomonadota</taxon>
        <taxon>Alphaproteobacteria</taxon>
        <taxon>Hyphomicrobiales</taxon>
        <taxon>Rhizobiaceae</taxon>
        <taxon>Rhizobium/Agrobacterium group</taxon>
        <taxon>Rhizobium</taxon>
    </lineage>
</organism>
<name>A0A154I999_RHILE</name>
<accession>A0A154I999</accession>
<sequence length="66" mass="7141">MGRYPSIEPPIAEYPIPGFRLQRIDMKVRNKDISASHGVGDTDLGSLTLTVNGVTVQSRPCSTTVP</sequence>
<comment type="caution">
    <text evidence="1">The sequence shown here is derived from an EMBL/GenBank/DDBJ whole genome shotgun (WGS) entry which is preliminary data.</text>
</comment>